<dbReference type="PANTHER" id="PTHR21506">
    <property type="entry name" value="COMPONENT OF OLIGOMERIC GOLGI COMPLEX 6"/>
    <property type="match status" value="1"/>
</dbReference>
<evidence type="ECO:0000256" key="5">
    <source>
        <dbReference type="ARBA" id="ARBA00022927"/>
    </source>
</evidence>
<dbReference type="Pfam" id="PF06419">
    <property type="entry name" value="COG6_N"/>
    <property type="match status" value="1"/>
</dbReference>
<evidence type="ECO:0000256" key="6">
    <source>
        <dbReference type="ARBA" id="ARBA00023034"/>
    </source>
</evidence>
<dbReference type="Pfam" id="PF20653">
    <property type="entry name" value="COG6_C"/>
    <property type="match status" value="1"/>
</dbReference>
<keyword evidence="5 9" id="KW-0653">Protein transport</keyword>
<keyword evidence="4 9" id="KW-0813">Transport</keyword>
<name>A0A976IKJ9_BRELC</name>
<protein>
    <recommendedName>
        <fullName evidence="3 9">Conserved oligomeric Golgi complex subunit 6</fullName>
        <shortName evidence="9">COG complex subunit 6</shortName>
    </recommendedName>
    <alternativeName>
        <fullName evidence="8 9">Component of oligomeric Golgi complex 6</fullName>
    </alternativeName>
</protein>
<organism evidence="13 14">
    <name type="scientific">Bremia lactucae</name>
    <name type="common">Lettuce downy mildew</name>
    <dbReference type="NCBI Taxonomy" id="4779"/>
    <lineage>
        <taxon>Eukaryota</taxon>
        <taxon>Sar</taxon>
        <taxon>Stramenopiles</taxon>
        <taxon>Oomycota</taxon>
        <taxon>Peronosporomycetes</taxon>
        <taxon>Peronosporales</taxon>
        <taxon>Peronosporaceae</taxon>
        <taxon>Bremia</taxon>
    </lineage>
</organism>
<comment type="subunit">
    <text evidence="9">Component of the conserved oligomeric Golgi complex.</text>
</comment>
<comment type="caution">
    <text evidence="13">The sequence shown here is derived from an EMBL/GenBank/DDBJ whole genome shotgun (WGS) entry which is preliminary data.</text>
</comment>
<evidence type="ECO:0000256" key="9">
    <source>
        <dbReference type="RuleBase" id="RU365075"/>
    </source>
</evidence>
<feature type="coiled-coil region" evidence="10">
    <location>
        <begin position="117"/>
        <end position="151"/>
    </location>
</feature>
<comment type="function">
    <text evidence="9">Required for normal Golgi function.</text>
</comment>
<comment type="subcellular location">
    <subcellularLocation>
        <location evidence="1 9">Golgi apparatus membrane</location>
        <topology evidence="1 9">Peripheral membrane protein</topology>
    </subcellularLocation>
</comment>
<dbReference type="InterPro" id="IPR048368">
    <property type="entry name" value="COG6_N"/>
</dbReference>
<dbReference type="EMBL" id="SHOA02000001">
    <property type="protein sequence ID" value="TDH73462.1"/>
    <property type="molecule type" value="Genomic_DNA"/>
</dbReference>
<feature type="domain" description="Conserved oligomeric complex COG6 N-terminal" evidence="11">
    <location>
        <begin position="51"/>
        <end position="159"/>
    </location>
</feature>
<dbReference type="GO" id="GO:0006891">
    <property type="term" value="P:intra-Golgi vesicle-mediated transport"/>
    <property type="evidence" value="ECO:0007669"/>
    <property type="project" value="UniProtKB-UniRule"/>
</dbReference>
<evidence type="ECO:0000313" key="13">
    <source>
        <dbReference type="EMBL" id="TDH73462.1"/>
    </source>
</evidence>
<sequence>MSTPAPAAALQNRVHKLLNSRAELEATKALLRTIVSNESSPATSIVKMDASGASTLATLRRSLRSSLEHQQLALAELALDNLNATIERISKLASEVDALDMKCDQVHKYLETTKRDTEQVQTEAATLATERDKAQQECKEARNFLNRYQLTDEEVRTLYAEQIADEDVEDYFSTLERVKQIKADCKELFATGEVNCGLELLDTLGKYQEAGFKRLYQWTAKKCTEVDGDTCNSLHRAIALLSDHTEFYKYSGFNSILC</sequence>
<evidence type="ECO:0000256" key="8">
    <source>
        <dbReference type="ARBA" id="ARBA00031348"/>
    </source>
</evidence>
<dbReference type="Proteomes" id="UP000294530">
    <property type="component" value="Unassembled WGS sequence"/>
</dbReference>
<evidence type="ECO:0000256" key="1">
    <source>
        <dbReference type="ARBA" id="ARBA00004395"/>
    </source>
</evidence>
<accession>A0A976IKJ9</accession>
<keyword evidence="7 9" id="KW-0472">Membrane</keyword>
<dbReference type="OrthoDB" id="272987at2759"/>
<keyword evidence="14" id="KW-1185">Reference proteome</keyword>
<dbReference type="RefSeq" id="XP_067822960.1">
    <property type="nucleotide sequence ID" value="XM_067960162.1"/>
</dbReference>
<dbReference type="GO" id="GO:0015031">
    <property type="term" value="P:protein transport"/>
    <property type="evidence" value="ECO:0007669"/>
    <property type="project" value="UniProtKB-KW"/>
</dbReference>
<dbReference type="InterPro" id="IPR048369">
    <property type="entry name" value="COG6_C"/>
</dbReference>
<comment type="similarity">
    <text evidence="2 9">Belongs to the COG6 family.</text>
</comment>
<evidence type="ECO:0000259" key="12">
    <source>
        <dbReference type="Pfam" id="PF20653"/>
    </source>
</evidence>
<keyword evidence="10" id="KW-0175">Coiled coil</keyword>
<feature type="domain" description="Conserved Oligomeric Golgi complex subunit 6 C-terminal" evidence="12">
    <location>
        <begin position="195"/>
        <end position="250"/>
    </location>
</feature>
<dbReference type="GO" id="GO:0017119">
    <property type="term" value="C:Golgi transport complex"/>
    <property type="evidence" value="ECO:0007669"/>
    <property type="project" value="UniProtKB-UniRule"/>
</dbReference>
<evidence type="ECO:0000256" key="7">
    <source>
        <dbReference type="ARBA" id="ARBA00023136"/>
    </source>
</evidence>
<proteinExistence type="inferred from homology"/>
<dbReference type="GeneID" id="94345833"/>
<keyword evidence="6 9" id="KW-0333">Golgi apparatus</keyword>
<dbReference type="AlphaFoldDB" id="A0A976IKJ9"/>
<dbReference type="GO" id="GO:0000139">
    <property type="term" value="C:Golgi membrane"/>
    <property type="evidence" value="ECO:0007669"/>
    <property type="project" value="UniProtKB-SubCell"/>
</dbReference>
<evidence type="ECO:0000256" key="10">
    <source>
        <dbReference type="SAM" id="Coils"/>
    </source>
</evidence>
<reference evidence="13 14" key="1">
    <citation type="journal article" date="2021" name="Genome Biol.">
        <title>AFLAP: assembly-free linkage analysis pipeline using k-mers from genome sequencing data.</title>
        <authorList>
            <person name="Fletcher K."/>
            <person name="Zhang L."/>
            <person name="Gil J."/>
            <person name="Han R."/>
            <person name="Cavanaugh K."/>
            <person name="Michelmore R."/>
        </authorList>
    </citation>
    <scope>NUCLEOTIDE SEQUENCE [LARGE SCALE GENOMIC DNA]</scope>
    <source>
        <strain evidence="13 14">SF5</strain>
    </source>
</reference>
<evidence type="ECO:0000256" key="4">
    <source>
        <dbReference type="ARBA" id="ARBA00022448"/>
    </source>
</evidence>
<dbReference type="PANTHER" id="PTHR21506:SF0">
    <property type="entry name" value="CONSERVED OLIGOMERIC GOLGI COMPLEX SUBUNIT 6"/>
    <property type="match status" value="1"/>
</dbReference>
<evidence type="ECO:0000256" key="3">
    <source>
        <dbReference type="ARBA" id="ARBA00020973"/>
    </source>
</evidence>
<evidence type="ECO:0000259" key="11">
    <source>
        <dbReference type="Pfam" id="PF06419"/>
    </source>
</evidence>
<gene>
    <name evidence="13" type="ORF">CCR75_002062</name>
</gene>
<evidence type="ECO:0000256" key="2">
    <source>
        <dbReference type="ARBA" id="ARBA00011023"/>
    </source>
</evidence>
<evidence type="ECO:0000313" key="14">
    <source>
        <dbReference type="Proteomes" id="UP000294530"/>
    </source>
</evidence>
<dbReference type="InterPro" id="IPR010490">
    <property type="entry name" value="COG6"/>
</dbReference>
<dbReference type="KEGG" id="blac:94345833"/>